<dbReference type="EMBL" id="MHIA01000008">
    <property type="protein sequence ID" value="OGY42721.1"/>
    <property type="molecule type" value="Genomic_DNA"/>
</dbReference>
<dbReference type="InterPro" id="IPR036263">
    <property type="entry name" value="Chorismate_II_sf"/>
</dbReference>
<accession>A0A1G1XRV9</accession>
<dbReference type="Gene3D" id="1.20.59.10">
    <property type="entry name" value="Chorismate mutase"/>
    <property type="match status" value="1"/>
</dbReference>
<keyword evidence="1" id="KW-0413">Isomerase</keyword>
<dbReference type="AlphaFoldDB" id="A0A1G1XRV9"/>
<dbReference type="PANTHER" id="PTHR38041:SF1">
    <property type="entry name" value="CHORISMATE MUTASE"/>
    <property type="match status" value="1"/>
</dbReference>
<dbReference type="SMART" id="SM00830">
    <property type="entry name" value="CM_2"/>
    <property type="match status" value="1"/>
</dbReference>
<dbReference type="GO" id="GO:0009697">
    <property type="term" value="P:salicylic acid biosynthetic process"/>
    <property type="evidence" value="ECO:0007669"/>
    <property type="project" value="TreeGrafter"/>
</dbReference>
<sequence>MELKKLRREIDKIDRKLIDLLVQRKSLVQKVGLFKKKHNLPIFNKAREKEIAKKLNKWAIKNGLRKTFLQKIWGAMIEEAKLIEKKVKHK</sequence>
<evidence type="ECO:0000259" key="2">
    <source>
        <dbReference type="PROSITE" id="PS51168"/>
    </source>
</evidence>
<organism evidence="3 4">
    <name type="scientific">Candidatus Buchananbacteria bacterium RBG_13_39_9</name>
    <dbReference type="NCBI Taxonomy" id="1797531"/>
    <lineage>
        <taxon>Bacteria</taxon>
        <taxon>Candidatus Buchananiibacteriota</taxon>
    </lineage>
</organism>
<comment type="caution">
    <text evidence="3">The sequence shown here is derived from an EMBL/GenBank/DDBJ whole genome shotgun (WGS) entry which is preliminary data.</text>
</comment>
<gene>
    <name evidence="3" type="ORF">A2Y67_01510</name>
</gene>
<dbReference type="PROSITE" id="PS51168">
    <property type="entry name" value="CHORISMATE_MUT_2"/>
    <property type="match status" value="1"/>
</dbReference>
<dbReference type="GO" id="GO:0004106">
    <property type="term" value="F:chorismate mutase activity"/>
    <property type="evidence" value="ECO:0007669"/>
    <property type="project" value="InterPro"/>
</dbReference>
<name>A0A1G1XRV9_9BACT</name>
<dbReference type="Proteomes" id="UP000176260">
    <property type="component" value="Unassembled WGS sequence"/>
</dbReference>
<dbReference type="Pfam" id="PF01817">
    <property type="entry name" value="CM_2"/>
    <property type="match status" value="1"/>
</dbReference>
<evidence type="ECO:0000313" key="3">
    <source>
        <dbReference type="EMBL" id="OGY42721.1"/>
    </source>
</evidence>
<dbReference type="GO" id="GO:0046417">
    <property type="term" value="P:chorismate metabolic process"/>
    <property type="evidence" value="ECO:0007669"/>
    <property type="project" value="InterPro"/>
</dbReference>
<dbReference type="PANTHER" id="PTHR38041">
    <property type="entry name" value="CHORISMATE MUTASE"/>
    <property type="match status" value="1"/>
</dbReference>
<reference evidence="3 4" key="1">
    <citation type="journal article" date="2016" name="Nat. Commun.">
        <title>Thousands of microbial genomes shed light on interconnected biogeochemical processes in an aquifer system.</title>
        <authorList>
            <person name="Anantharaman K."/>
            <person name="Brown C.T."/>
            <person name="Hug L.A."/>
            <person name="Sharon I."/>
            <person name="Castelle C.J."/>
            <person name="Probst A.J."/>
            <person name="Thomas B.C."/>
            <person name="Singh A."/>
            <person name="Wilkins M.J."/>
            <person name="Karaoz U."/>
            <person name="Brodie E.L."/>
            <person name="Williams K.H."/>
            <person name="Hubbard S.S."/>
            <person name="Banfield J.F."/>
        </authorList>
    </citation>
    <scope>NUCLEOTIDE SEQUENCE [LARGE SCALE GENOMIC DNA]</scope>
</reference>
<proteinExistence type="predicted"/>
<dbReference type="SUPFAM" id="SSF48600">
    <property type="entry name" value="Chorismate mutase II"/>
    <property type="match status" value="1"/>
</dbReference>
<evidence type="ECO:0000256" key="1">
    <source>
        <dbReference type="ARBA" id="ARBA00023235"/>
    </source>
</evidence>
<dbReference type="InterPro" id="IPR036979">
    <property type="entry name" value="CM_dom_sf"/>
</dbReference>
<dbReference type="InterPro" id="IPR002701">
    <property type="entry name" value="CM_II_prokaryot"/>
</dbReference>
<dbReference type="InterPro" id="IPR051331">
    <property type="entry name" value="Chorismate_mutase-related"/>
</dbReference>
<feature type="domain" description="Chorismate mutase" evidence="2">
    <location>
        <begin position="1"/>
        <end position="88"/>
    </location>
</feature>
<evidence type="ECO:0000313" key="4">
    <source>
        <dbReference type="Proteomes" id="UP000176260"/>
    </source>
</evidence>
<protein>
    <recommendedName>
        <fullName evidence="2">Chorismate mutase domain-containing protein</fullName>
    </recommendedName>
</protein>